<feature type="compositionally biased region" description="Basic and acidic residues" evidence="8">
    <location>
        <begin position="153"/>
        <end position="172"/>
    </location>
</feature>
<dbReference type="SUPFAM" id="SSF51230">
    <property type="entry name" value="Single hybrid motif"/>
    <property type="match status" value="1"/>
</dbReference>
<evidence type="ECO:0000256" key="1">
    <source>
        <dbReference type="ARBA" id="ARBA00001938"/>
    </source>
</evidence>
<dbReference type="GO" id="GO:0005737">
    <property type="term" value="C:cytoplasm"/>
    <property type="evidence" value="ECO:0007669"/>
    <property type="project" value="TreeGrafter"/>
</dbReference>
<dbReference type="Gene3D" id="4.10.320.10">
    <property type="entry name" value="E3-binding domain"/>
    <property type="match status" value="1"/>
</dbReference>
<dbReference type="InterPro" id="IPR000089">
    <property type="entry name" value="Biotin_lipoyl"/>
</dbReference>
<keyword evidence="4 7" id="KW-0808">Transferase</keyword>
<protein>
    <recommendedName>
        <fullName evidence="7">Dihydrolipoamide acetyltransferase component of pyruvate dehydrogenase complex</fullName>
        <ecNumber evidence="7">2.3.1.-</ecNumber>
    </recommendedName>
</protein>
<dbReference type="Pfam" id="PF00198">
    <property type="entry name" value="2-oxoacid_dh"/>
    <property type="match status" value="1"/>
</dbReference>
<dbReference type="EMBL" id="FQWZ01000008">
    <property type="protein sequence ID" value="SHH31238.1"/>
    <property type="molecule type" value="Genomic_DNA"/>
</dbReference>
<proteinExistence type="inferred from homology"/>
<evidence type="ECO:0000256" key="8">
    <source>
        <dbReference type="SAM" id="MobiDB-lite"/>
    </source>
</evidence>
<dbReference type="OrthoDB" id="9805770at2"/>
<dbReference type="FunFam" id="3.30.559.10:FF:000007">
    <property type="entry name" value="Dihydrolipoamide acetyltransferase component of pyruvate dehydrogenase complex"/>
    <property type="match status" value="1"/>
</dbReference>
<dbReference type="PANTHER" id="PTHR43178:SF5">
    <property type="entry name" value="LIPOAMIDE ACYLTRANSFERASE COMPONENT OF BRANCHED-CHAIN ALPHA-KETO ACID DEHYDROGENASE COMPLEX, MITOCHONDRIAL"/>
    <property type="match status" value="1"/>
</dbReference>
<evidence type="ECO:0000259" key="9">
    <source>
        <dbReference type="PROSITE" id="PS50968"/>
    </source>
</evidence>
<sequence length="413" mass="44626">MALYQFKLPDIGEGIAECEIAAWRVTTGQQVSEDQALVDMLTDKAAVEIPSPVAGVVVALRGAVGDKIAVGGVLVEIETDFAGDTAAADVSGQTNATMSLPQASGIPAPSAHSPADPQRDADRPQTSPAVRKRARELGIDLAQIRGSGPRGRIRLDDLPVAGGDDRHDRVDTRPSPTPATTGDVESIRIVGLRRRIAETMQRTMQRVPHFSYVEELDVTELESLRQHLNQQHGAARGKLTLLPFLIKALVQVRKDFPQINSRYDDEAGVLHQHRAVHVGIATQTPQGLVVPVLRDAQQLDLWAMAAEIRRLAEAARSGKARRDELSGSTITITSLGPMGGITTTPVINAPEVAIVGVNKMVERPMIRNGSVLPRLMMNLSSSFDHRIVDGWDAASFIQAIRGRLEHPATLFID</sequence>
<keyword evidence="5 7" id="KW-0450">Lipoyl</keyword>
<dbReference type="EC" id="2.3.1.-" evidence="7"/>
<evidence type="ECO:0000313" key="12">
    <source>
        <dbReference type="Proteomes" id="UP000199758"/>
    </source>
</evidence>
<feature type="region of interest" description="Disordered" evidence="8">
    <location>
        <begin position="97"/>
        <end position="182"/>
    </location>
</feature>
<accession>A0A1M5RYW8</accession>
<dbReference type="InterPro" id="IPR001078">
    <property type="entry name" value="2-oxoacid_DH_actylTfrase"/>
</dbReference>
<evidence type="ECO:0000313" key="11">
    <source>
        <dbReference type="EMBL" id="SHH31238.1"/>
    </source>
</evidence>
<dbReference type="InterPro" id="IPR036625">
    <property type="entry name" value="E3-bd_dom_sf"/>
</dbReference>
<dbReference type="PANTHER" id="PTHR43178">
    <property type="entry name" value="DIHYDROLIPOAMIDE ACETYLTRANSFERASE COMPONENT OF PYRUVATE DEHYDROGENASE COMPLEX"/>
    <property type="match status" value="1"/>
</dbReference>
<keyword evidence="12" id="KW-1185">Reference proteome</keyword>
<feature type="domain" description="Lipoyl-binding" evidence="9">
    <location>
        <begin position="3"/>
        <end position="78"/>
    </location>
</feature>
<keyword evidence="6 7" id="KW-0012">Acyltransferase</keyword>
<dbReference type="GO" id="GO:0031405">
    <property type="term" value="F:lipoic acid binding"/>
    <property type="evidence" value="ECO:0007669"/>
    <property type="project" value="TreeGrafter"/>
</dbReference>
<dbReference type="GO" id="GO:0016407">
    <property type="term" value="F:acetyltransferase activity"/>
    <property type="evidence" value="ECO:0007669"/>
    <property type="project" value="TreeGrafter"/>
</dbReference>
<dbReference type="Pfam" id="PF00364">
    <property type="entry name" value="Biotin_lipoyl"/>
    <property type="match status" value="1"/>
</dbReference>
<evidence type="ECO:0000256" key="5">
    <source>
        <dbReference type="ARBA" id="ARBA00022823"/>
    </source>
</evidence>
<evidence type="ECO:0000256" key="6">
    <source>
        <dbReference type="ARBA" id="ARBA00023315"/>
    </source>
</evidence>
<comment type="similarity">
    <text evidence="2 7">Belongs to the 2-oxoacid dehydrogenase family.</text>
</comment>
<evidence type="ECO:0000256" key="3">
    <source>
        <dbReference type="ARBA" id="ARBA00011484"/>
    </source>
</evidence>
<dbReference type="SUPFAM" id="SSF47005">
    <property type="entry name" value="Peripheral subunit-binding domain of 2-oxo acid dehydrogenase complex"/>
    <property type="match status" value="1"/>
</dbReference>
<reference evidence="11 12" key="1">
    <citation type="submission" date="2016-11" db="EMBL/GenBank/DDBJ databases">
        <authorList>
            <person name="Jaros S."/>
            <person name="Januszkiewicz K."/>
            <person name="Wedrychowicz H."/>
        </authorList>
    </citation>
    <scope>NUCLEOTIDE SEQUENCE [LARGE SCALE GENOMIC DNA]</scope>
    <source>
        <strain evidence="11 12">CGMCC 1.7049</strain>
    </source>
</reference>
<feature type="domain" description="Peripheral subunit-binding (PSBD)" evidence="10">
    <location>
        <begin position="125"/>
        <end position="162"/>
    </location>
</feature>
<organism evidence="11 12">
    <name type="scientific">Hydrocarboniphaga daqingensis</name>
    <dbReference type="NCBI Taxonomy" id="490188"/>
    <lineage>
        <taxon>Bacteria</taxon>
        <taxon>Pseudomonadati</taxon>
        <taxon>Pseudomonadota</taxon>
        <taxon>Gammaproteobacteria</taxon>
        <taxon>Nevskiales</taxon>
        <taxon>Nevskiaceae</taxon>
        <taxon>Hydrocarboniphaga</taxon>
    </lineage>
</organism>
<dbReference type="SUPFAM" id="SSF52777">
    <property type="entry name" value="CoA-dependent acyltransferases"/>
    <property type="match status" value="1"/>
</dbReference>
<dbReference type="InterPro" id="IPR050743">
    <property type="entry name" value="2-oxoacid_DH_E2_comp"/>
</dbReference>
<dbReference type="Gene3D" id="2.40.50.100">
    <property type="match status" value="1"/>
</dbReference>
<comment type="subunit">
    <text evidence="3">Forms a 24-polypeptide structural core with octahedral symmetry.</text>
</comment>
<dbReference type="RefSeq" id="WP_072899352.1">
    <property type="nucleotide sequence ID" value="NZ_FQWZ01000008.1"/>
</dbReference>
<evidence type="ECO:0000256" key="7">
    <source>
        <dbReference type="RuleBase" id="RU003423"/>
    </source>
</evidence>
<evidence type="ECO:0000259" key="10">
    <source>
        <dbReference type="PROSITE" id="PS51826"/>
    </source>
</evidence>
<dbReference type="InterPro" id="IPR011053">
    <property type="entry name" value="Single_hybrid_motif"/>
</dbReference>
<evidence type="ECO:0000256" key="4">
    <source>
        <dbReference type="ARBA" id="ARBA00022679"/>
    </source>
</evidence>
<dbReference type="Proteomes" id="UP000199758">
    <property type="component" value="Unassembled WGS sequence"/>
</dbReference>
<name>A0A1M5RYW8_9GAMM</name>
<dbReference type="InterPro" id="IPR004167">
    <property type="entry name" value="PSBD"/>
</dbReference>
<dbReference type="PROSITE" id="PS50968">
    <property type="entry name" value="BIOTINYL_LIPOYL"/>
    <property type="match status" value="1"/>
</dbReference>
<dbReference type="Pfam" id="PF02817">
    <property type="entry name" value="E3_binding"/>
    <property type="match status" value="1"/>
</dbReference>
<dbReference type="Gene3D" id="3.30.559.10">
    <property type="entry name" value="Chloramphenicol acetyltransferase-like domain"/>
    <property type="match status" value="1"/>
</dbReference>
<evidence type="ECO:0000256" key="2">
    <source>
        <dbReference type="ARBA" id="ARBA00007317"/>
    </source>
</evidence>
<gene>
    <name evidence="11" type="ORF">SAMN04488068_3274</name>
</gene>
<dbReference type="PROSITE" id="PS51826">
    <property type="entry name" value="PSBD"/>
    <property type="match status" value="1"/>
</dbReference>
<dbReference type="CDD" id="cd06849">
    <property type="entry name" value="lipoyl_domain"/>
    <property type="match status" value="1"/>
</dbReference>
<dbReference type="AlphaFoldDB" id="A0A1M5RYW8"/>
<comment type="cofactor">
    <cofactor evidence="1 7">
        <name>(R)-lipoate</name>
        <dbReference type="ChEBI" id="CHEBI:83088"/>
    </cofactor>
</comment>
<dbReference type="STRING" id="490188.SAMN04488068_3274"/>
<dbReference type="InterPro" id="IPR023213">
    <property type="entry name" value="CAT-like_dom_sf"/>
</dbReference>